<feature type="domain" description="HD-GYP" evidence="7">
    <location>
        <begin position="389"/>
        <end position="580"/>
    </location>
</feature>
<proteinExistence type="predicted"/>
<evidence type="ECO:0000256" key="2">
    <source>
        <dbReference type="ARBA" id="ARBA00034247"/>
    </source>
</evidence>
<evidence type="ECO:0000313" key="9">
    <source>
        <dbReference type="Proteomes" id="UP000316304"/>
    </source>
</evidence>
<dbReference type="OrthoDB" id="9798833at2"/>
<dbReference type="InterPro" id="IPR006674">
    <property type="entry name" value="HD_domain"/>
</dbReference>
<comment type="catalytic activity">
    <reaction evidence="2">
        <text>2 GTP = 3',3'-c-di-GMP + 2 diphosphate</text>
        <dbReference type="Rhea" id="RHEA:24898"/>
        <dbReference type="ChEBI" id="CHEBI:33019"/>
        <dbReference type="ChEBI" id="CHEBI:37565"/>
        <dbReference type="ChEBI" id="CHEBI:58805"/>
        <dbReference type="EC" id="2.7.7.65"/>
    </reaction>
</comment>
<evidence type="ECO:0000259" key="7">
    <source>
        <dbReference type="PROSITE" id="PS51832"/>
    </source>
</evidence>
<dbReference type="GO" id="GO:1902201">
    <property type="term" value="P:negative regulation of bacterial-type flagellum-dependent cell motility"/>
    <property type="evidence" value="ECO:0007669"/>
    <property type="project" value="TreeGrafter"/>
</dbReference>
<dbReference type="CDD" id="cd00077">
    <property type="entry name" value="HDc"/>
    <property type="match status" value="1"/>
</dbReference>
<dbReference type="InterPro" id="IPR029787">
    <property type="entry name" value="Nucleotide_cyclase"/>
</dbReference>
<dbReference type="InterPro" id="IPR013656">
    <property type="entry name" value="PAS_4"/>
</dbReference>
<dbReference type="PANTHER" id="PTHR45138:SF9">
    <property type="entry name" value="DIGUANYLATE CYCLASE DGCM-RELATED"/>
    <property type="match status" value="1"/>
</dbReference>
<dbReference type="Pfam" id="PF08448">
    <property type="entry name" value="PAS_4"/>
    <property type="match status" value="1"/>
</dbReference>
<dbReference type="GO" id="GO:0005886">
    <property type="term" value="C:plasma membrane"/>
    <property type="evidence" value="ECO:0007669"/>
    <property type="project" value="TreeGrafter"/>
</dbReference>
<dbReference type="Gene3D" id="3.30.450.20">
    <property type="entry name" value="PAS domain"/>
    <property type="match status" value="1"/>
</dbReference>
<dbReference type="CDD" id="cd00130">
    <property type="entry name" value="PAS"/>
    <property type="match status" value="1"/>
</dbReference>
<dbReference type="EMBL" id="SJPT01000012">
    <property type="protein sequence ID" value="TWU17442.1"/>
    <property type="molecule type" value="Genomic_DNA"/>
</dbReference>
<reference evidence="8 9" key="1">
    <citation type="submission" date="2019-02" db="EMBL/GenBank/DDBJ databases">
        <title>Deep-cultivation of Planctomycetes and their phenomic and genomic characterization uncovers novel biology.</title>
        <authorList>
            <person name="Wiegand S."/>
            <person name="Jogler M."/>
            <person name="Boedeker C."/>
            <person name="Pinto D."/>
            <person name="Vollmers J."/>
            <person name="Rivas-Marin E."/>
            <person name="Kohn T."/>
            <person name="Peeters S.H."/>
            <person name="Heuer A."/>
            <person name="Rast P."/>
            <person name="Oberbeckmann S."/>
            <person name="Bunk B."/>
            <person name="Jeske O."/>
            <person name="Meyerdierks A."/>
            <person name="Storesund J.E."/>
            <person name="Kallscheuer N."/>
            <person name="Luecker S."/>
            <person name="Lage O.M."/>
            <person name="Pohl T."/>
            <person name="Merkel B.J."/>
            <person name="Hornburger P."/>
            <person name="Mueller R.-W."/>
            <person name="Bruemmer F."/>
            <person name="Labrenz M."/>
            <person name="Spormann A.M."/>
            <person name="Op Den Camp H."/>
            <person name="Overmann J."/>
            <person name="Amann R."/>
            <person name="Jetten M.S.M."/>
            <person name="Mascher T."/>
            <person name="Medema M.H."/>
            <person name="Devos D.P."/>
            <person name="Kaster A.-K."/>
            <person name="Ovreas L."/>
            <person name="Rohde M."/>
            <person name="Galperin M.Y."/>
            <person name="Jogler C."/>
        </authorList>
    </citation>
    <scope>NUCLEOTIDE SEQUENCE [LARGE SCALE GENOMIC DNA]</scope>
    <source>
        <strain evidence="8 9">Pla52o</strain>
    </source>
</reference>
<dbReference type="InterPro" id="IPR000160">
    <property type="entry name" value="GGDEF_dom"/>
</dbReference>
<dbReference type="InterPro" id="IPR037522">
    <property type="entry name" value="HD_GYP_dom"/>
</dbReference>
<evidence type="ECO:0000256" key="3">
    <source>
        <dbReference type="SAM" id="MobiDB-lite"/>
    </source>
</evidence>
<dbReference type="SMART" id="SM00471">
    <property type="entry name" value="HDc"/>
    <property type="match status" value="1"/>
</dbReference>
<dbReference type="PANTHER" id="PTHR45138">
    <property type="entry name" value="REGULATORY COMPONENTS OF SENSORY TRANSDUCTION SYSTEM"/>
    <property type="match status" value="1"/>
</dbReference>
<dbReference type="InterPro" id="IPR043128">
    <property type="entry name" value="Rev_trsase/Diguanyl_cyclase"/>
</dbReference>
<dbReference type="SUPFAM" id="SSF109604">
    <property type="entry name" value="HD-domain/PDEase-like"/>
    <property type="match status" value="1"/>
</dbReference>
<dbReference type="InterPro" id="IPR000014">
    <property type="entry name" value="PAS"/>
</dbReference>
<evidence type="ECO:0000259" key="4">
    <source>
        <dbReference type="PROSITE" id="PS50112"/>
    </source>
</evidence>
<dbReference type="NCBIfam" id="TIGR00254">
    <property type="entry name" value="GGDEF"/>
    <property type="match status" value="1"/>
</dbReference>
<dbReference type="GO" id="GO:0043709">
    <property type="term" value="P:cell adhesion involved in single-species biofilm formation"/>
    <property type="evidence" value="ECO:0007669"/>
    <property type="project" value="TreeGrafter"/>
</dbReference>
<dbReference type="InterPro" id="IPR050469">
    <property type="entry name" value="Diguanylate_Cyclase"/>
</dbReference>
<dbReference type="SMART" id="SM00267">
    <property type="entry name" value="GGDEF"/>
    <property type="match status" value="1"/>
</dbReference>
<feature type="region of interest" description="Disordered" evidence="3">
    <location>
        <begin position="583"/>
        <end position="604"/>
    </location>
</feature>
<dbReference type="PROSITE" id="PS50887">
    <property type="entry name" value="GGDEF"/>
    <property type="match status" value="1"/>
</dbReference>
<dbReference type="Pfam" id="PF01966">
    <property type="entry name" value="HD"/>
    <property type="match status" value="1"/>
</dbReference>
<dbReference type="PROSITE" id="PS51832">
    <property type="entry name" value="HD_GYP"/>
    <property type="match status" value="1"/>
</dbReference>
<dbReference type="CDD" id="cd01949">
    <property type="entry name" value="GGDEF"/>
    <property type="match status" value="1"/>
</dbReference>
<comment type="caution">
    <text evidence="8">The sequence shown here is derived from an EMBL/GenBank/DDBJ whole genome shotgun (WGS) entry which is preliminary data.</text>
</comment>
<dbReference type="SMART" id="SM00091">
    <property type="entry name" value="PAS"/>
    <property type="match status" value="1"/>
</dbReference>
<dbReference type="SUPFAM" id="SSF55073">
    <property type="entry name" value="Nucleotide cyclase"/>
    <property type="match status" value="1"/>
</dbReference>
<evidence type="ECO:0000259" key="5">
    <source>
        <dbReference type="PROSITE" id="PS50887"/>
    </source>
</evidence>
<dbReference type="PROSITE" id="PS50112">
    <property type="entry name" value="PAS"/>
    <property type="match status" value="1"/>
</dbReference>
<dbReference type="InterPro" id="IPR003607">
    <property type="entry name" value="HD/PDEase_dom"/>
</dbReference>
<dbReference type="FunFam" id="3.30.70.270:FF:000001">
    <property type="entry name" value="Diguanylate cyclase domain protein"/>
    <property type="match status" value="1"/>
</dbReference>
<gene>
    <name evidence="8" type="primary">pleD_7</name>
    <name evidence="8" type="ORF">Pla52o_52460</name>
</gene>
<accession>A0A5C6C010</accession>
<dbReference type="Gene3D" id="3.30.70.270">
    <property type="match status" value="1"/>
</dbReference>
<dbReference type="SUPFAM" id="SSF55785">
    <property type="entry name" value="PYP-like sensor domain (PAS domain)"/>
    <property type="match status" value="1"/>
</dbReference>
<sequence>MIPIEVLTLLLTFFLCLTVVVCGLRLRAQRKRLALLAHSMDAVSEAYLTIDQRQRIRYANRTALRIFGERSQHVMGRPLGDFILAQLDAPHRDQLRQLLAQASCSSRWHSAWCCDGHGNVISIQFKAGAHRVKFDGFITLRLRETKMEQDLEDTLRLNEIRLTQAQRSLHTSSQHIEDAVERRTQTLREGIQVAEKVVETIQQQNSQLQRLANYDPMTGCLNRRAFLSTLESEWTHAKQAQLALTCIMVDVDHFKSVNDNFGHPVGDQVLKSVAAILSQAFCSAGAVCRYGGEEFCVLLPNVSMKDAAQRCQTVRQRISETDFPCGLLTASFGISCITQGANDPLGLICQADECLYRAKGRGRNCVVHRGVLRMESEIKVPSEAPAQPATPISFSSVSALVSALAFRDLATAEHCRRVADLCVNAMSDELSPRQRYVLEIAALLHDIGKIGVPDSILFKPTPLEASERLQLQQHGKIGLSIIEEVFQHPDLLNILRHYHGIHSKTSEALSDEVTRSVKILRICDAFDAMTRDQAHQNASSLPDAFAELRANPRGQFDEQLVETLIRNLTDDGTAGMEERDTPLPFIAMPGVSHPTLTDAPSALH</sequence>
<protein>
    <recommendedName>
        <fullName evidence="1">diguanylate cyclase</fullName>
        <ecNumber evidence="1">2.7.7.65</ecNumber>
    </recommendedName>
</protein>
<dbReference type="NCBIfam" id="TIGR00229">
    <property type="entry name" value="sensory_box"/>
    <property type="match status" value="1"/>
</dbReference>
<dbReference type="Pfam" id="PF00990">
    <property type="entry name" value="GGDEF"/>
    <property type="match status" value="1"/>
</dbReference>
<feature type="domain" description="HD" evidence="6">
    <location>
        <begin position="411"/>
        <end position="529"/>
    </location>
</feature>
<keyword evidence="9" id="KW-1185">Reference proteome</keyword>
<dbReference type="GO" id="GO:0052621">
    <property type="term" value="F:diguanylate cyclase activity"/>
    <property type="evidence" value="ECO:0007669"/>
    <property type="project" value="UniProtKB-EC"/>
</dbReference>
<feature type="domain" description="GGDEF" evidence="5">
    <location>
        <begin position="242"/>
        <end position="371"/>
    </location>
</feature>
<dbReference type="EC" id="2.7.7.65" evidence="1"/>
<feature type="domain" description="PAS" evidence="4">
    <location>
        <begin position="32"/>
        <end position="102"/>
    </location>
</feature>
<dbReference type="InterPro" id="IPR035965">
    <property type="entry name" value="PAS-like_dom_sf"/>
</dbReference>
<dbReference type="PROSITE" id="PS51831">
    <property type="entry name" value="HD"/>
    <property type="match status" value="1"/>
</dbReference>
<evidence type="ECO:0000313" key="8">
    <source>
        <dbReference type="EMBL" id="TWU17442.1"/>
    </source>
</evidence>
<organism evidence="8 9">
    <name type="scientific">Novipirellula galeiformis</name>
    <dbReference type="NCBI Taxonomy" id="2528004"/>
    <lineage>
        <taxon>Bacteria</taxon>
        <taxon>Pseudomonadati</taxon>
        <taxon>Planctomycetota</taxon>
        <taxon>Planctomycetia</taxon>
        <taxon>Pirellulales</taxon>
        <taxon>Pirellulaceae</taxon>
        <taxon>Novipirellula</taxon>
    </lineage>
</organism>
<evidence type="ECO:0000256" key="1">
    <source>
        <dbReference type="ARBA" id="ARBA00012528"/>
    </source>
</evidence>
<dbReference type="Proteomes" id="UP000316304">
    <property type="component" value="Unassembled WGS sequence"/>
</dbReference>
<evidence type="ECO:0000259" key="6">
    <source>
        <dbReference type="PROSITE" id="PS51831"/>
    </source>
</evidence>
<dbReference type="Gene3D" id="1.10.3210.10">
    <property type="entry name" value="Hypothetical protein af1432"/>
    <property type="match status" value="1"/>
</dbReference>
<name>A0A5C6C010_9BACT</name>
<dbReference type="RefSeq" id="WP_146597167.1">
    <property type="nucleotide sequence ID" value="NZ_SJPT01000012.1"/>
</dbReference>
<dbReference type="AlphaFoldDB" id="A0A5C6C010"/>